<dbReference type="Pfam" id="PF00534">
    <property type="entry name" value="Glycos_transf_1"/>
    <property type="match status" value="1"/>
</dbReference>
<dbReference type="Pfam" id="PF13439">
    <property type="entry name" value="Glyco_transf_4"/>
    <property type="match status" value="1"/>
</dbReference>
<dbReference type="FunFam" id="3.40.50.2000:FF:000119">
    <property type="entry name" value="Glycosyl transferase group 1"/>
    <property type="match status" value="1"/>
</dbReference>
<feature type="domain" description="Glycosyltransferase subfamily 4-like N-terminal" evidence="3">
    <location>
        <begin position="16"/>
        <end position="173"/>
    </location>
</feature>
<dbReference type="GO" id="GO:0016757">
    <property type="term" value="F:glycosyltransferase activity"/>
    <property type="evidence" value="ECO:0007669"/>
    <property type="project" value="InterPro"/>
</dbReference>
<accession>A0A4P6FY24</accession>
<dbReference type="CDD" id="cd03809">
    <property type="entry name" value="GT4_MtfB-like"/>
    <property type="match status" value="1"/>
</dbReference>
<dbReference type="GO" id="GO:0009103">
    <property type="term" value="P:lipopolysaccharide biosynthetic process"/>
    <property type="evidence" value="ECO:0007669"/>
    <property type="project" value="TreeGrafter"/>
</dbReference>
<gene>
    <name evidence="4" type="ORF">CUN61_05065</name>
</gene>
<dbReference type="Proteomes" id="UP000291121">
    <property type="component" value="Chromosome"/>
</dbReference>
<organism evidence="4 5">
    <name type="scientific">Pseudomonas arsenicoxydans</name>
    <dbReference type="NCBI Taxonomy" id="702115"/>
    <lineage>
        <taxon>Bacteria</taxon>
        <taxon>Pseudomonadati</taxon>
        <taxon>Pseudomonadota</taxon>
        <taxon>Gammaproteobacteria</taxon>
        <taxon>Pseudomonadales</taxon>
        <taxon>Pseudomonadaceae</taxon>
        <taxon>Pseudomonas</taxon>
    </lineage>
</organism>
<dbReference type="InterPro" id="IPR001296">
    <property type="entry name" value="Glyco_trans_1"/>
</dbReference>
<evidence type="ECO:0000259" key="2">
    <source>
        <dbReference type="Pfam" id="PF00534"/>
    </source>
</evidence>
<keyword evidence="1 4" id="KW-0808">Transferase</keyword>
<proteinExistence type="predicted"/>
<dbReference type="PANTHER" id="PTHR46401:SF2">
    <property type="entry name" value="GLYCOSYLTRANSFERASE WBBK-RELATED"/>
    <property type="match status" value="1"/>
</dbReference>
<dbReference type="SUPFAM" id="SSF53756">
    <property type="entry name" value="UDP-Glycosyltransferase/glycogen phosphorylase"/>
    <property type="match status" value="1"/>
</dbReference>
<dbReference type="RefSeq" id="WP_208670767.1">
    <property type="nucleotide sequence ID" value="NZ_CP024767.1"/>
</dbReference>
<dbReference type="Gene3D" id="3.40.50.2000">
    <property type="entry name" value="Glycogen Phosphorylase B"/>
    <property type="match status" value="2"/>
</dbReference>
<evidence type="ECO:0000313" key="4">
    <source>
        <dbReference type="EMBL" id="QAY83377.1"/>
    </source>
</evidence>
<dbReference type="InterPro" id="IPR028098">
    <property type="entry name" value="Glyco_trans_4-like_N"/>
</dbReference>
<evidence type="ECO:0000313" key="5">
    <source>
        <dbReference type="Proteomes" id="UP000291121"/>
    </source>
</evidence>
<dbReference type="EMBL" id="CP024767">
    <property type="protein sequence ID" value="QAY83377.1"/>
    <property type="molecule type" value="Genomic_DNA"/>
</dbReference>
<evidence type="ECO:0000259" key="3">
    <source>
        <dbReference type="Pfam" id="PF13439"/>
    </source>
</evidence>
<protein>
    <submittedName>
        <fullName evidence="4">Glycosyltransferase family 1 protein</fullName>
    </submittedName>
</protein>
<evidence type="ECO:0000256" key="1">
    <source>
        <dbReference type="ARBA" id="ARBA00022679"/>
    </source>
</evidence>
<feature type="domain" description="Glycosyl transferase family 1" evidence="2">
    <location>
        <begin position="195"/>
        <end position="348"/>
    </location>
</feature>
<dbReference type="PANTHER" id="PTHR46401">
    <property type="entry name" value="GLYCOSYLTRANSFERASE WBBK-RELATED"/>
    <property type="match status" value="1"/>
</dbReference>
<keyword evidence="5" id="KW-1185">Reference proteome</keyword>
<name>A0A4P6FY24_9PSED</name>
<reference evidence="4 5" key="1">
    <citation type="submission" date="2017-11" db="EMBL/GenBank/DDBJ databases">
        <title>Genome sequence of Pseudomonas arsenicoxydans ACM1.</title>
        <authorList>
            <person name="Nascimento F.X."/>
        </authorList>
    </citation>
    <scope>NUCLEOTIDE SEQUENCE [LARGE SCALE GENOMIC DNA]</scope>
    <source>
        <strain evidence="4 5">ACM1</strain>
    </source>
</reference>
<dbReference type="AlphaFoldDB" id="A0A4P6FY24"/>
<sequence length="376" mass="41816">MRIALNARILQGPRTGIGHYVAELAGALAAEPDVELALFHGWGWSSVLPEAAMPGYSRLTPLLRKIPGAYQARRWLEQKRFDQGRTQTIDLYHEPSLWPLSFDGPTVITLHDLTHLHYPETQPPARLREIERRLADGVQRASLILTDSQYIADEAQQHFGLPAQRFVVAPLGVASRFRPREAEFIDAVLKAHGVEAREYFLCVGTLEPRKNLTLALRAHARLPEVVRQRFPLLIVGMAGWQHDQFSEELQRALATGHVCLLGYLPDEQVAQLLAGARALIFPSLYEGFGLPVLEAMASGTPVILTRRSAMPEVAGAAGNYIEADDPDGLREAMTRLIDDQAHWQACREVGLQQARLFTWERCATITASAYRQALGG</sequence>